<feature type="active site" evidence="4">
    <location>
        <position position="14"/>
    </location>
</feature>
<dbReference type="SUPFAM" id="SSF55068">
    <property type="entry name" value="Peptide methionine sulfoxide reductase"/>
    <property type="match status" value="1"/>
</dbReference>
<dbReference type="InterPro" id="IPR002569">
    <property type="entry name" value="Met_Sox_Rdtase_MsrA_dom"/>
</dbReference>
<sequence>MGNNLQIMIVGAGCFWCMEAVFNEIRGVEKVVSGFMGGTVPGKPTYREVCSGLTGHAEVVQIWFNESDISYTDLLHFFFAIHDATLSYARKNLGTYGSQYRSVLFYKSESQKATAEYVIHELQERNPKPILTEVKLATLFHEAELEHQDYYKNNPNASYCMTIIVPKLGILHQKFSEKLKYSNCLLSNSMNIK</sequence>
<dbReference type="GO" id="GO:0033744">
    <property type="term" value="F:L-methionine:thioredoxin-disulfide S-oxidoreductase activity"/>
    <property type="evidence" value="ECO:0007669"/>
    <property type="project" value="RHEA"/>
</dbReference>
<evidence type="ECO:0000313" key="6">
    <source>
        <dbReference type="EMBL" id="TYB79107.1"/>
    </source>
</evidence>
<dbReference type="Gene3D" id="3.30.1060.10">
    <property type="entry name" value="Peptide methionine sulphoxide reductase MsrA"/>
    <property type="match status" value="1"/>
</dbReference>
<dbReference type="Proteomes" id="UP000323720">
    <property type="component" value="Unassembled WGS sequence"/>
</dbReference>
<keyword evidence="1 4" id="KW-0560">Oxidoreductase</keyword>
<dbReference type="Pfam" id="PF01625">
    <property type="entry name" value="PMSR"/>
    <property type="match status" value="1"/>
</dbReference>
<dbReference type="NCBIfam" id="TIGR00401">
    <property type="entry name" value="msrA"/>
    <property type="match status" value="1"/>
</dbReference>
<dbReference type="AlphaFoldDB" id="A0A5D0RC33"/>
<evidence type="ECO:0000313" key="7">
    <source>
        <dbReference type="Proteomes" id="UP000323720"/>
    </source>
</evidence>
<evidence type="ECO:0000256" key="1">
    <source>
        <dbReference type="ARBA" id="ARBA00023002"/>
    </source>
</evidence>
<gene>
    <name evidence="4 6" type="primary">msrA</name>
    <name evidence="6" type="ORF">ES674_04860</name>
</gene>
<feature type="domain" description="Peptide methionine sulphoxide reductase MsrA" evidence="5">
    <location>
        <begin position="9"/>
        <end position="160"/>
    </location>
</feature>
<reference evidence="6 7" key="1">
    <citation type="submission" date="2019-08" db="EMBL/GenBank/DDBJ databases">
        <title>Genomes of Antarctic Bizionia species.</title>
        <authorList>
            <person name="Bowman J.P."/>
        </authorList>
    </citation>
    <scope>NUCLEOTIDE SEQUENCE [LARGE SCALE GENOMIC DNA]</scope>
    <source>
        <strain evidence="6 7">ADA-4</strain>
    </source>
</reference>
<comment type="function">
    <text evidence="4">Has an important function as a repair enzyme for proteins that have been inactivated by oxidation. Catalyzes the reversible oxidation-reduction of methionine sulfoxide in proteins to methionine.</text>
</comment>
<protein>
    <recommendedName>
        <fullName evidence="4">Peptide methionine sulfoxide reductase MsrA</fullName>
        <shortName evidence="4">Protein-methionine-S-oxide reductase</shortName>
        <ecNumber evidence="4">1.8.4.11</ecNumber>
    </recommendedName>
    <alternativeName>
        <fullName evidence="4">Peptide-methionine (S)-S-oxide reductase</fullName>
        <shortName evidence="4">Peptide Met(O) reductase</shortName>
    </alternativeName>
</protein>
<comment type="caution">
    <text evidence="6">The sequence shown here is derived from an EMBL/GenBank/DDBJ whole genome shotgun (WGS) entry which is preliminary data.</text>
</comment>
<dbReference type="RefSeq" id="WP_148402844.1">
    <property type="nucleotide sequence ID" value="NZ_VSKK01000001.1"/>
</dbReference>
<dbReference type="EC" id="1.8.4.11" evidence="4"/>
<dbReference type="GO" id="GO:0008113">
    <property type="term" value="F:peptide-methionine (S)-S-oxide reductase activity"/>
    <property type="evidence" value="ECO:0007669"/>
    <property type="project" value="UniProtKB-UniRule"/>
</dbReference>
<comment type="catalytic activity">
    <reaction evidence="2 4">
        <text>L-methionyl-[protein] + [thioredoxin]-disulfide + H2O = L-methionyl-(S)-S-oxide-[protein] + [thioredoxin]-dithiol</text>
        <dbReference type="Rhea" id="RHEA:14217"/>
        <dbReference type="Rhea" id="RHEA-COMP:10698"/>
        <dbReference type="Rhea" id="RHEA-COMP:10700"/>
        <dbReference type="Rhea" id="RHEA-COMP:12313"/>
        <dbReference type="Rhea" id="RHEA-COMP:12315"/>
        <dbReference type="ChEBI" id="CHEBI:15377"/>
        <dbReference type="ChEBI" id="CHEBI:16044"/>
        <dbReference type="ChEBI" id="CHEBI:29950"/>
        <dbReference type="ChEBI" id="CHEBI:44120"/>
        <dbReference type="ChEBI" id="CHEBI:50058"/>
        <dbReference type="EC" id="1.8.4.11"/>
    </reaction>
</comment>
<organism evidence="6 7">
    <name type="scientific">Bizionia myxarmorum</name>
    <dbReference type="NCBI Taxonomy" id="291186"/>
    <lineage>
        <taxon>Bacteria</taxon>
        <taxon>Pseudomonadati</taxon>
        <taxon>Bacteroidota</taxon>
        <taxon>Flavobacteriia</taxon>
        <taxon>Flavobacteriales</taxon>
        <taxon>Flavobacteriaceae</taxon>
        <taxon>Bizionia</taxon>
    </lineage>
</organism>
<dbReference type="EMBL" id="VSKK01000001">
    <property type="protein sequence ID" value="TYB79107.1"/>
    <property type="molecule type" value="Genomic_DNA"/>
</dbReference>
<dbReference type="PANTHER" id="PTHR43774">
    <property type="entry name" value="PEPTIDE METHIONINE SULFOXIDE REDUCTASE"/>
    <property type="match status" value="1"/>
</dbReference>
<keyword evidence="7" id="KW-1185">Reference proteome</keyword>
<accession>A0A5D0RC33</accession>
<name>A0A5D0RC33_9FLAO</name>
<evidence type="ECO:0000259" key="5">
    <source>
        <dbReference type="Pfam" id="PF01625"/>
    </source>
</evidence>
<evidence type="ECO:0000256" key="3">
    <source>
        <dbReference type="ARBA" id="ARBA00048782"/>
    </source>
</evidence>
<dbReference type="InterPro" id="IPR036509">
    <property type="entry name" value="Met_Sox_Rdtase_MsrA_sf"/>
</dbReference>
<comment type="similarity">
    <text evidence="4">Belongs to the MsrA Met sulfoxide reductase family.</text>
</comment>
<dbReference type="OrthoDB" id="4174719at2"/>
<dbReference type="HAMAP" id="MF_01401">
    <property type="entry name" value="MsrA"/>
    <property type="match status" value="1"/>
</dbReference>
<comment type="catalytic activity">
    <reaction evidence="3 4">
        <text>[thioredoxin]-disulfide + L-methionine + H2O = L-methionine (S)-S-oxide + [thioredoxin]-dithiol</text>
        <dbReference type="Rhea" id="RHEA:19993"/>
        <dbReference type="Rhea" id="RHEA-COMP:10698"/>
        <dbReference type="Rhea" id="RHEA-COMP:10700"/>
        <dbReference type="ChEBI" id="CHEBI:15377"/>
        <dbReference type="ChEBI" id="CHEBI:29950"/>
        <dbReference type="ChEBI" id="CHEBI:50058"/>
        <dbReference type="ChEBI" id="CHEBI:57844"/>
        <dbReference type="ChEBI" id="CHEBI:58772"/>
        <dbReference type="EC" id="1.8.4.11"/>
    </reaction>
</comment>
<evidence type="ECO:0000256" key="4">
    <source>
        <dbReference type="HAMAP-Rule" id="MF_01401"/>
    </source>
</evidence>
<dbReference type="PANTHER" id="PTHR43774:SF1">
    <property type="entry name" value="PEPTIDE METHIONINE SULFOXIDE REDUCTASE MSRA 2"/>
    <property type="match status" value="1"/>
</dbReference>
<proteinExistence type="inferred from homology"/>
<evidence type="ECO:0000256" key="2">
    <source>
        <dbReference type="ARBA" id="ARBA00047806"/>
    </source>
</evidence>